<feature type="region of interest" description="Disordered" evidence="1">
    <location>
        <begin position="131"/>
        <end position="169"/>
    </location>
</feature>
<protein>
    <submittedName>
        <fullName evidence="2">Uncharacterized protein</fullName>
    </submittedName>
</protein>
<feature type="region of interest" description="Disordered" evidence="1">
    <location>
        <begin position="241"/>
        <end position="268"/>
    </location>
</feature>
<feature type="compositionally biased region" description="Polar residues" evidence="1">
    <location>
        <begin position="253"/>
        <end position="268"/>
    </location>
</feature>
<dbReference type="EMBL" id="GG692424">
    <property type="protein sequence ID" value="EER40935.1"/>
    <property type="molecule type" value="Genomic_DNA"/>
</dbReference>
<dbReference type="Proteomes" id="UP000002624">
    <property type="component" value="Unassembled WGS sequence"/>
</dbReference>
<dbReference type="OMA" id="HECKSRI"/>
<accession>C6HF58</accession>
<gene>
    <name evidence="2" type="ORF">HCDG_04581</name>
</gene>
<feature type="compositionally biased region" description="Basic and acidic residues" evidence="1">
    <location>
        <begin position="241"/>
        <end position="252"/>
    </location>
</feature>
<evidence type="ECO:0000313" key="2">
    <source>
        <dbReference type="EMBL" id="EER40935.1"/>
    </source>
</evidence>
<dbReference type="STRING" id="544712.C6HF58"/>
<organism evidence="2 3">
    <name type="scientific">Ajellomyces capsulatus (strain H143)</name>
    <name type="common">Darling's disease fungus</name>
    <name type="synonym">Histoplasma capsulatum</name>
    <dbReference type="NCBI Taxonomy" id="544712"/>
    <lineage>
        <taxon>Eukaryota</taxon>
        <taxon>Fungi</taxon>
        <taxon>Dikarya</taxon>
        <taxon>Ascomycota</taxon>
        <taxon>Pezizomycotina</taxon>
        <taxon>Eurotiomycetes</taxon>
        <taxon>Eurotiomycetidae</taxon>
        <taxon>Onygenales</taxon>
        <taxon>Ajellomycetaceae</taxon>
        <taxon>Histoplasma</taxon>
    </lineage>
</organism>
<sequence>MASSYPRNDSPSGDEETTSVLGTGLTTRHLEAFGRKVTTTAGHLIGPMQDTPRGTHYHSAVNDIRKELRRPSMQRRMFSLAQTTPTDLVRSKLSTSEIQTRALSSLSDDLLANIPEDTSTYSLFQGFQASMPEGEHEHRKSHRRRSSRGQKLLDGAGTNVGALPPTLSSLKKDRNTFSRRLELMGIRKNMCSAEIYEIDNKIANLQSMRKIVLDRLAQLEMDEADLEHDLVQLDNKLEDLEEEAHTRPDTPKTNDATEPSVASDTQAMDASFMSESIYEKLPSPKTWKHKSLSLFPHPPPL</sequence>
<reference evidence="3" key="1">
    <citation type="submission" date="2009-05" db="EMBL/GenBank/DDBJ databases">
        <title>The genome sequence of Ajellomyces capsulatus strain H143.</title>
        <authorList>
            <person name="Champion M."/>
            <person name="Cuomo C.A."/>
            <person name="Ma L.-J."/>
            <person name="Henn M.R."/>
            <person name="Sil A."/>
            <person name="Goldman B."/>
            <person name="Young S.K."/>
            <person name="Kodira C.D."/>
            <person name="Zeng Q."/>
            <person name="Koehrsen M."/>
            <person name="Alvarado L."/>
            <person name="Berlin A.M."/>
            <person name="Borenstein D."/>
            <person name="Chen Z."/>
            <person name="Engels R."/>
            <person name="Freedman E."/>
            <person name="Gellesch M."/>
            <person name="Goldberg J."/>
            <person name="Griggs A."/>
            <person name="Gujja S."/>
            <person name="Heiman D.I."/>
            <person name="Hepburn T.A."/>
            <person name="Howarth C."/>
            <person name="Jen D."/>
            <person name="Larson L."/>
            <person name="Lewis B."/>
            <person name="Mehta T."/>
            <person name="Park D."/>
            <person name="Pearson M."/>
            <person name="Roberts A."/>
            <person name="Saif S."/>
            <person name="Shea T.D."/>
            <person name="Shenoy N."/>
            <person name="Sisk P."/>
            <person name="Stolte C."/>
            <person name="Sykes S."/>
            <person name="Walk T."/>
            <person name="White J."/>
            <person name="Yandava C."/>
            <person name="Klein B."/>
            <person name="McEwen J.G."/>
            <person name="Puccia R."/>
            <person name="Goldman G.H."/>
            <person name="Felipe M.S."/>
            <person name="Nino-Vega G."/>
            <person name="San-Blas G."/>
            <person name="Taylor J.W."/>
            <person name="Mendoza L."/>
            <person name="Galagan J.E."/>
            <person name="Nusbaum C."/>
            <person name="Birren B.W."/>
        </authorList>
    </citation>
    <scope>NUCLEOTIDE SEQUENCE [LARGE SCALE GENOMIC DNA]</scope>
    <source>
        <strain evidence="3">H143</strain>
    </source>
</reference>
<feature type="compositionally biased region" description="Polar residues" evidence="1">
    <location>
        <begin position="1"/>
        <end position="11"/>
    </location>
</feature>
<dbReference type="OrthoDB" id="496at2759"/>
<name>C6HF58_AJECH</name>
<feature type="compositionally biased region" description="Basic residues" evidence="1">
    <location>
        <begin position="139"/>
        <end position="148"/>
    </location>
</feature>
<dbReference type="Gene3D" id="6.10.280.220">
    <property type="match status" value="1"/>
</dbReference>
<dbReference type="CDD" id="cd22881">
    <property type="entry name" value="Mdv1_N"/>
    <property type="match status" value="1"/>
</dbReference>
<evidence type="ECO:0000313" key="3">
    <source>
        <dbReference type="Proteomes" id="UP000002624"/>
    </source>
</evidence>
<evidence type="ECO:0000256" key="1">
    <source>
        <dbReference type="SAM" id="MobiDB-lite"/>
    </source>
</evidence>
<proteinExistence type="predicted"/>
<feature type="region of interest" description="Disordered" evidence="1">
    <location>
        <begin position="1"/>
        <end position="24"/>
    </location>
</feature>
<dbReference type="VEuPathDB" id="FungiDB:HCDG_04581"/>
<dbReference type="HOGENOM" id="CLU_924290_0_0_1"/>
<dbReference type="eggNOG" id="KOG4155">
    <property type="taxonomic scope" value="Eukaryota"/>
</dbReference>
<dbReference type="AlphaFoldDB" id="C6HF58"/>